<gene>
    <name evidence="3" type="ordered locus">Tpen_1199</name>
</gene>
<evidence type="ECO:0000313" key="3">
    <source>
        <dbReference type="EMBL" id="ABL78597.1"/>
    </source>
</evidence>
<evidence type="ECO:0000259" key="2">
    <source>
        <dbReference type="Pfam" id="PF01494"/>
    </source>
</evidence>
<reference evidence="4" key="1">
    <citation type="journal article" date="2008" name="J. Bacteriol.">
        <title>Genome sequence of Thermofilum pendens reveals an exceptional loss of biosynthetic pathways without genome reduction.</title>
        <authorList>
            <person name="Anderson I."/>
            <person name="Rodriguez J."/>
            <person name="Susanti D."/>
            <person name="Porat I."/>
            <person name="Reich C."/>
            <person name="Ulrich L.E."/>
            <person name="Elkins J.G."/>
            <person name="Mavromatis K."/>
            <person name="Lykidis A."/>
            <person name="Kim E."/>
            <person name="Thompson L.S."/>
            <person name="Nolan M."/>
            <person name="Land M."/>
            <person name="Copeland A."/>
            <person name="Lapidus A."/>
            <person name="Lucas S."/>
            <person name="Detter C."/>
            <person name="Zhulin I.B."/>
            <person name="Olsen G.J."/>
            <person name="Whitman W."/>
            <person name="Mukhopadhyay B."/>
            <person name="Bristow J."/>
            <person name="Kyrpides N."/>
        </authorList>
    </citation>
    <scope>NUCLEOTIDE SEQUENCE [LARGE SCALE GENOMIC DNA]</scope>
    <source>
        <strain evidence="4">DSM 2475 / Hrk 5</strain>
    </source>
</reference>
<dbReference type="GO" id="GO:0071949">
    <property type="term" value="F:FAD binding"/>
    <property type="evidence" value="ECO:0007669"/>
    <property type="project" value="InterPro"/>
</dbReference>
<organism evidence="3 4">
    <name type="scientific">Thermofilum pendens (strain DSM 2475 / Hrk 5)</name>
    <dbReference type="NCBI Taxonomy" id="368408"/>
    <lineage>
        <taxon>Archaea</taxon>
        <taxon>Thermoproteota</taxon>
        <taxon>Thermoprotei</taxon>
        <taxon>Thermofilales</taxon>
        <taxon>Thermofilaceae</taxon>
        <taxon>Thermofilum</taxon>
    </lineage>
</organism>
<proteinExistence type="predicted"/>
<dbReference type="HOGENOM" id="CLU_024648_5_2_2"/>
<dbReference type="PRINTS" id="PR00420">
    <property type="entry name" value="RNGMNOXGNASE"/>
</dbReference>
<dbReference type="KEGG" id="tpe:Tpen_1199"/>
<accession>A1RZG7</accession>
<dbReference type="PANTHER" id="PTHR42685">
    <property type="entry name" value="GERANYLGERANYL DIPHOSPHATE REDUCTASE"/>
    <property type="match status" value="1"/>
</dbReference>
<dbReference type="AlphaFoldDB" id="A1RZG7"/>
<evidence type="ECO:0000313" key="4">
    <source>
        <dbReference type="Proteomes" id="UP000000641"/>
    </source>
</evidence>
<keyword evidence="1" id="KW-1133">Transmembrane helix</keyword>
<dbReference type="eggNOG" id="arCOG00570">
    <property type="taxonomic scope" value="Archaea"/>
</dbReference>
<keyword evidence="1" id="KW-0812">Transmembrane</keyword>
<feature type="transmembrane region" description="Helical" evidence="1">
    <location>
        <begin position="192"/>
        <end position="212"/>
    </location>
</feature>
<dbReference type="InterPro" id="IPR036188">
    <property type="entry name" value="FAD/NAD-bd_sf"/>
</dbReference>
<dbReference type="EnsemblBacteria" id="ABL78597">
    <property type="protein sequence ID" value="ABL78597"/>
    <property type="gene ID" value="Tpen_1199"/>
</dbReference>
<dbReference type="STRING" id="368408.Tpen_1199"/>
<evidence type="ECO:0000256" key="1">
    <source>
        <dbReference type="SAM" id="Phobius"/>
    </source>
</evidence>
<dbReference type="InterPro" id="IPR011777">
    <property type="entry name" value="Geranylgeranyl_Rdtase_fam"/>
</dbReference>
<dbReference type="EMBL" id="CP000505">
    <property type="protein sequence ID" value="ABL78597.1"/>
    <property type="molecule type" value="Genomic_DNA"/>
</dbReference>
<dbReference type="Pfam" id="PF01494">
    <property type="entry name" value="FAD_binding_3"/>
    <property type="match status" value="1"/>
</dbReference>
<dbReference type="RefSeq" id="WP_011752862.1">
    <property type="nucleotide sequence ID" value="NC_008698.1"/>
</dbReference>
<protein>
    <submittedName>
        <fullName evidence="3">Geranylgeranyl reductase</fullName>
    </submittedName>
</protein>
<dbReference type="Gene3D" id="3.50.50.60">
    <property type="entry name" value="FAD/NAD(P)-binding domain"/>
    <property type="match status" value="1"/>
</dbReference>
<keyword evidence="4" id="KW-1185">Reference proteome</keyword>
<dbReference type="OrthoDB" id="46008at2157"/>
<dbReference type="GO" id="GO:0016628">
    <property type="term" value="F:oxidoreductase activity, acting on the CH-CH group of donors, NAD or NADP as acceptor"/>
    <property type="evidence" value="ECO:0007669"/>
    <property type="project" value="InterPro"/>
</dbReference>
<feature type="domain" description="FAD-binding" evidence="2">
    <location>
        <begin position="3"/>
        <end position="332"/>
    </location>
</feature>
<dbReference type="GeneID" id="4600391"/>
<dbReference type="InterPro" id="IPR050407">
    <property type="entry name" value="Geranylgeranyl_reductase"/>
</dbReference>
<dbReference type="InterPro" id="IPR002938">
    <property type="entry name" value="FAD-bd"/>
</dbReference>
<dbReference type="NCBIfam" id="TIGR02032">
    <property type="entry name" value="GG-red-SF"/>
    <property type="match status" value="1"/>
</dbReference>
<dbReference type="Proteomes" id="UP000000641">
    <property type="component" value="Chromosome"/>
</dbReference>
<keyword evidence="1" id="KW-0472">Membrane</keyword>
<sequence>MYDLVVVGGGPAGSSAAIAAARAGLSVVVLEKGERNRDKYCGGGISVLTQNSLRELGAAEALETFENYAEGHVLVLPGEKVLVDAIPGLGYGLVRRSVFDAKLRELAESYGATVKHGFEASSITVDGDKVVVRSRKGEVVEGRYAVVATGAGNFPERALGFPPLRPENLGHCWGTEAEYPVSAEVERWRHEYGFTPIFLMFGFVTYGYMWVFPKRNHMNVGMGTTLAESARYGRLHLEGFARGLELARRMGILSEPGRLRVDRSWLIPGKPRAVTYSQERRVLLAGDAAGFVHPLTGEGISGAVRSGRLAAETVKQALDKEDPGLLKEYEAKWWADFGEDAYAYGLKLTRLMYSSPALQRLGLSMVFSDEEASRLLSMLLYRADRSASRRLYEYLLKHFPELLLKQPFAGKKRDYSKKRLKAG</sequence>
<dbReference type="PANTHER" id="PTHR42685:SF22">
    <property type="entry name" value="CONDITIONED MEDIUM FACTOR RECEPTOR 1"/>
    <property type="match status" value="1"/>
</dbReference>
<dbReference type="SUPFAM" id="SSF51905">
    <property type="entry name" value="FAD/NAD(P)-binding domain"/>
    <property type="match status" value="1"/>
</dbReference>
<name>A1RZG7_THEPD</name>